<reference evidence="2 3" key="1">
    <citation type="submission" date="2017-08" db="EMBL/GenBank/DDBJ databases">
        <title>Infants hospitalized years apart are colonized by the same room-sourced microbial strains.</title>
        <authorList>
            <person name="Brooks B."/>
            <person name="Olm M.R."/>
            <person name="Firek B.A."/>
            <person name="Baker R."/>
            <person name="Thomas B.C."/>
            <person name="Morowitz M.J."/>
            <person name="Banfield J.F."/>
        </authorList>
    </citation>
    <scope>NUCLEOTIDE SEQUENCE [LARGE SCALE GENOMIC DNA]</scope>
    <source>
        <strain evidence="2">S2_018_000_R2_104</strain>
    </source>
</reference>
<gene>
    <name evidence="2" type="ORF">DI626_03255</name>
</gene>
<organism evidence="2 3">
    <name type="scientific">Micavibrio aeruginosavorus</name>
    <dbReference type="NCBI Taxonomy" id="349221"/>
    <lineage>
        <taxon>Bacteria</taxon>
        <taxon>Pseudomonadati</taxon>
        <taxon>Bdellovibrionota</taxon>
        <taxon>Bdellovibrionia</taxon>
        <taxon>Bdellovibrionales</taxon>
        <taxon>Pseudobdellovibrionaceae</taxon>
        <taxon>Micavibrio</taxon>
    </lineage>
</organism>
<dbReference type="Proteomes" id="UP000249557">
    <property type="component" value="Unassembled WGS sequence"/>
</dbReference>
<feature type="transmembrane region" description="Helical" evidence="1">
    <location>
        <begin position="21"/>
        <end position="41"/>
    </location>
</feature>
<dbReference type="Pfam" id="PF04120">
    <property type="entry name" value="Iron_permease"/>
    <property type="match status" value="1"/>
</dbReference>
<dbReference type="EMBL" id="QFNK01000042">
    <property type="protein sequence ID" value="PZO87763.1"/>
    <property type="molecule type" value="Genomic_DNA"/>
</dbReference>
<keyword evidence="1" id="KW-0812">Transmembrane</keyword>
<dbReference type="InterPro" id="IPR007251">
    <property type="entry name" value="Iron_permease_Fet4"/>
</dbReference>
<evidence type="ECO:0000313" key="2">
    <source>
        <dbReference type="EMBL" id="PZO87763.1"/>
    </source>
</evidence>
<keyword evidence="1" id="KW-1133">Transmembrane helix</keyword>
<protein>
    <recommendedName>
        <fullName evidence="4">Low affinity iron permease family protein</fullName>
    </recommendedName>
</protein>
<comment type="caution">
    <text evidence="2">The sequence shown here is derived from an EMBL/GenBank/DDBJ whole genome shotgun (WGS) entry which is preliminary data.</text>
</comment>
<dbReference type="AlphaFoldDB" id="A0A2W4ZZQ2"/>
<evidence type="ECO:0008006" key="4">
    <source>
        <dbReference type="Google" id="ProtNLM"/>
    </source>
</evidence>
<evidence type="ECO:0000256" key="1">
    <source>
        <dbReference type="SAM" id="Phobius"/>
    </source>
</evidence>
<feature type="transmembrane region" description="Helical" evidence="1">
    <location>
        <begin position="47"/>
        <end position="66"/>
    </location>
</feature>
<dbReference type="GO" id="GO:0055085">
    <property type="term" value="P:transmembrane transport"/>
    <property type="evidence" value="ECO:0007669"/>
    <property type="project" value="InterPro"/>
</dbReference>
<evidence type="ECO:0000313" key="3">
    <source>
        <dbReference type="Proteomes" id="UP000249557"/>
    </source>
</evidence>
<accession>A0A2W4ZZQ2</accession>
<sequence length="146" mass="16356">MKSDSFFIKFSQKTSYLTGHPAVFVGAVGVVLLWAVTGPIFDFNETWQLVINTGTTIITFLMVFLIQSTQNRDTAAIQLKLDELIRVTDGAHNMLMDLEELGEDELNRIRDRYEEIAKAARLDLKAGKKDTSAIDVLLDDLSSSTR</sequence>
<name>A0A2W4ZZQ2_9BACT</name>
<proteinExistence type="predicted"/>
<keyword evidence="1" id="KW-0472">Membrane</keyword>